<protein>
    <submittedName>
        <fullName evidence="1">10478_t:CDS:1</fullName>
    </submittedName>
</protein>
<evidence type="ECO:0000313" key="1">
    <source>
        <dbReference type="EMBL" id="CAG8719007.1"/>
    </source>
</evidence>
<gene>
    <name evidence="1" type="ORF">SPELUC_LOCUS12304</name>
</gene>
<name>A0ACA9PW37_9GLOM</name>
<evidence type="ECO:0000313" key="2">
    <source>
        <dbReference type="Proteomes" id="UP000789366"/>
    </source>
</evidence>
<sequence>MPELLKISEIPKIPTAKLITLKEEKDPQVYQAEEVESNGKNENK</sequence>
<reference evidence="1" key="1">
    <citation type="submission" date="2021-06" db="EMBL/GenBank/DDBJ databases">
        <authorList>
            <person name="Kallberg Y."/>
            <person name="Tangrot J."/>
            <person name="Rosling A."/>
        </authorList>
    </citation>
    <scope>NUCLEOTIDE SEQUENCE</scope>
    <source>
        <strain evidence="1">28 12/20/2015</strain>
    </source>
</reference>
<organism evidence="1 2">
    <name type="scientific">Cetraspora pellucida</name>
    <dbReference type="NCBI Taxonomy" id="1433469"/>
    <lineage>
        <taxon>Eukaryota</taxon>
        <taxon>Fungi</taxon>
        <taxon>Fungi incertae sedis</taxon>
        <taxon>Mucoromycota</taxon>
        <taxon>Glomeromycotina</taxon>
        <taxon>Glomeromycetes</taxon>
        <taxon>Diversisporales</taxon>
        <taxon>Gigasporaceae</taxon>
        <taxon>Cetraspora</taxon>
    </lineage>
</organism>
<feature type="non-terminal residue" evidence="1">
    <location>
        <position position="44"/>
    </location>
</feature>
<dbReference type="Proteomes" id="UP000789366">
    <property type="component" value="Unassembled WGS sequence"/>
</dbReference>
<comment type="caution">
    <text evidence="1">The sequence shown here is derived from an EMBL/GenBank/DDBJ whole genome shotgun (WGS) entry which is preliminary data.</text>
</comment>
<dbReference type="EMBL" id="CAJVPW010028686">
    <property type="protein sequence ID" value="CAG8719007.1"/>
    <property type="molecule type" value="Genomic_DNA"/>
</dbReference>
<proteinExistence type="predicted"/>
<keyword evidence="2" id="KW-1185">Reference proteome</keyword>
<accession>A0ACA9PW37</accession>